<dbReference type="InterPro" id="IPR036249">
    <property type="entry name" value="Thioredoxin-like_sf"/>
</dbReference>
<dbReference type="CDD" id="cd02966">
    <property type="entry name" value="TlpA_like_family"/>
    <property type="match status" value="1"/>
</dbReference>
<proteinExistence type="predicted"/>
<evidence type="ECO:0000256" key="1">
    <source>
        <dbReference type="SAM" id="MobiDB-lite"/>
    </source>
</evidence>
<evidence type="ECO:0000259" key="3">
    <source>
        <dbReference type="PROSITE" id="PS51352"/>
    </source>
</evidence>
<dbReference type="AlphaFoldDB" id="A0A174D8L5"/>
<feature type="compositionally biased region" description="Polar residues" evidence="1">
    <location>
        <begin position="39"/>
        <end position="59"/>
    </location>
</feature>
<feature type="signal peptide" evidence="2">
    <location>
        <begin position="1"/>
        <end position="27"/>
    </location>
</feature>
<dbReference type="PROSITE" id="PS51352">
    <property type="entry name" value="THIOREDOXIN_2"/>
    <property type="match status" value="1"/>
</dbReference>
<protein>
    <submittedName>
        <fullName evidence="4">Cytochrome c biogenesis protein tlpA</fullName>
    </submittedName>
</protein>
<dbReference type="PANTHER" id="PTHR42852:SF13">
    <property type="entry name" value="PROTEIN DIPZ"/>
    <property type="match status" value="1"/>
</dbReference>
<dbReference type="EMBL" id="CYYV01000006">
    <property type="protein sequence ID" value="CUO21904.1"/>
    <property type="molecule type" value="Genomic_DNA"/>
</dbReference>
<feature type="region of interest" description="Disordered" evidence="1">
    <location>
        <begin position="140"/>
        <end position="168"/>
    </location>
</feature>
<dbReference type="InterPro" id="IPR050553">
    <property type="entry name" value="Thioredoxin_ResA/DsbE_sf"/>
</dbReference>
<dbReference type="GO" id="GO:0016491">
    <property type="term" value="F:oxidoreductase activity"/>
    <property type="evidence" value="ECO:0007669"/>
    <property type="project" value="InterPro"/>
</dbReference>
<dbReference type="Proteomes" id="UP000095706">
    <property type="component" value="Unassembled WGS sequence"/>
</dbReference>
<dbReference type="SUPFAM" id="SSF52833">
    <property type="entry name" value="Thioredoxin-like"/>
    <property type="match status" value="1"/>
</dbReference>
<dbReference type="InterPro" id="IPR000866">
    <property type="entry name" value="AhpC/TSA"/>
</dbReference>
<sequence length="313" mass="33704">MKTKRTFIPVFTLSVALLLTACNGKEAADTKKTQTTQTESGTEAVTGSVAESETETAGASGTKLDDLYQQENQIFADHADVWNKVFGMMNKSTADPSGNYGDYLADTVEANKDSFSEDELNTLTDDIATIRKIEEQIAEMENGNTASEDSNAKNDSEEASPFRDFSGQDYDGNTVDESLFSKNAVTVVNFWFTGCKPCVAELSKLNELNDAIKSMGGEVVGINTETFDGNQDAIKEAAAVLESQGAKYRNLSIDSASAAGKYASDIMAFPTTILVDRNGNIVGEPMLGGIDNQENYDTLMKQIQSVIDADSAK</sequence>
<accession>A0A174D8L5</accession>
<evidence type="ECO:0000313" key="5">
    <source>
        <dbReference type="Proteomes" id="UP000095706"/>
    </source>
</evidence>
<dbReference type="PANTHER" id="PTHR42852">
    <property type="entry name" value="THIOL:DISULFIDE INTERCHANGE PROTEIN DSBE"/>
    <property type="match status" value="1"/>
</dbReference>
<dbReference type="GO" id="GO:0016209">
    <property type="term" value="F:antioxidant activity"/>
    <property type="evidence" value="ECO:0007669"/>
    <property type="project" value="InterPro"/>
</dbReference>
<feature type="domain" description="Thioredoxin" evidence="3">
    <location>
        <begin position="156"/>
        <end position="305"/>
    </location>
</feature>
<dbReference type="Gene3D" id="3.40.30.10">
    <property type="entry name" value="Glutaredoxin"/>
    <property type="match status" value="1"/>
</dbReference>
<dbReference type="Pfam" id="PF00578">
    <property type="entry name" value="AhpC-TSA"/>
    <property type="match status" value="1"/>
</dbReference>
<gene>
    <name evidence="4" type="primary">tlpA_1</name>
    <name evidence="4" type="ORF">ERS852406_01511</name>
</gene>
<organism evidence="4 5">
    <name type="scientific">Fusicatenibacter saccharivorans</name>
    <dbReference type="NCBI Taxonomy" id="1150298"/>
    <lineage>
        <taxon>Bacteria</taxon>
        <taxon>Bacillati</taxon>
        <taxon>Bacillota</taxon>
        <taxon>Clostridia</taxon>
        <taxon>Lachnospirales</taxon>
        <taxon>Lachnospiraceae</taxon>
        <taxon>Fusicatenibacter</taxon>
    </lineage>
</organism>
<dbReference type="InterPro" id="IPR013766">
    <property type="entry name" value="Thioredoxin_domain"/>
</dbReference>
<dbReference type="PROSITE" id="PS51257">
    <property type="entry name" value="PROKAR_LIPOPROTEIN"/>
    <property type="match status" value="1"/>
</dbReference>
<reference evidence="4 5" key="1">
    <citation type="submission" date="2015-09" db="EMBL/GenBank/DDBJ databases">
        <authorList>
            <consortium name="Pathogen Informatics"/>
        </authorList>
    </citation>
    <scope>NUCLEOTIDE SEQUENCE [LARGE SCALE GENOMIC DNA]</scope>
    <source>
        <strain evidence="4 5">2789STDY5608849</strain>
    </source>
</reference>
<dbReference type="RefSeq" id="WP_055227421.1">
    <property type="nucleotide sequence ID" value="NZ_CAXSRP010000002.1"/>
</dbReference>
<evidence type="ECO:0000256" key="2">
    <source>
        <dbReference type="SAM" id="SignalP"/>
    </source>
</evidence>
<keyword evidence="2" id="KW-0732">Signal</keyword>
<feature type="region of interest" description="Disordered" evidence="1">
    <location>
        <begin position="28"/>
        <end position="62"/>
    </location>
</feature>
<feature type="chain" id="PRO_5008019816" evidence="2">
    <location>
        <begin position="28"/>
        <end position="313"/>
    </location>
</feature>
<name>A0A174D8L5_9FIRM</name>
<evidence type="ECO:0000313" key="4">
    <source>
        <dbReference type="EMBL" id="CUO21904.1"/>
    </source>
</evidence>